<evidence type="ECO:0000313" key="1">
    <source>
        <dbReference type="EMBL" id="KAI3917512.1"/>
    </source>
</evidence>
<dbReference type="Proteomes" id="UP001202328">
    <property type="component" value="Unassembled WGS sequence"/>
</dbReference>
<gene>
    <name evidence="1" type="ORF">MKW98_021274</name>
</gene>
<evidence type="ECO:0000313" key="2">
    <source>
        <dbReference type="Proteomes" id="UP001202328"/>
    </source>
</evidence>
<dbReference type="AlphaFoldDB" id="A0AAD4XJA7"/>
<protein>
    <submittedName>
        <fullName evidence="1">Uncharacterized protein</fullName>
    </submittedName>
</protein>
<comment type="caution">
    <text evidence="1">The sequence shown here is derived from an EMBL/GenBank/DDBJ whole genome shotgun (WGS) entry which is preliminary data.</text>
</comment>
<dbReference type="EMBL" id="JAJJMB010008983">
    <property type="protein sequence ID" value="KAI3917512.1"/>
    <property type="molecule type" value="Genomic_DNA"/>
</dbReference>
<reference evidence="1" key="1">
    <citation type="submission" date="2022-04" db="EMBL/GenBank/DDBJ databases">
        <title>A functionally conserved STORR gene fusion in Papaver species that diverged 16.8 million years ago.</title>
        <authorList>
            <person name="Catania T."/>
        </authorList>
    </citation>
    <scope>NUCLEOTIDE SEQUENCE</scope>
    <source>
        <strain evidence="1">S-188037</strain>
    </source>
</reference>
<accession>A0AAD4XJA7</accession>
<sequence>MSTEGPKTRSKGKRKTVELRTNNRRDVNVNVDITNQRVEIMSVKRSRADPRMYVLYIMDWVMKASYEFPRRDTAME</sequence>
<keyword evidence="2" id="KW-1185">Reference proteome</keyword>
<name>A0AAD4XJA7_9MAGN</name>
<organism evidence="1 2">
    <name type="scientific">Papaver atlanticum</name>
    <dbReference type="NCBI Taxonomy" id="357466"/>
    <lineage>
        <taxon>Eukaryota</taxon>
        <taxon>Viridiplantae</taxon>
        <taxon>Streptophyta</taxon>
        <taxon>Embryophyta</taxon>
        <taxon>Tracheophyta</taxon>
        <taxon>Spermatophyta</taxon>
        <taxon>Magnoliopsida</taxon>
        <taxon>Ranunculales</taxon>
        <taxon>Papaveraceae</taxon>
        <taxon>Papaveroideae</taxon>
        <taxon>Papaver</taxon>
    </lineage>
</organism>
<proteinExistence type="predicted"/>